<keyword evidence="15" id="KW-1185">Reference proteome</keyword>
<name>A0A9N7N4V6_STRHE</name>
<evidence type="ECO:0000256" key="2">
    <source>
        <dbReference type="ARBA" id="ARBA00009592"/>
    </source>
</evidence>
<dbReference type="InterPro" id="IPR001611">
    <property type="entry name" value="Leu-rich_rpt"/>
</dbReference>
<dbReference type="InterPro" id="IPR003591">
    <property type="entry name" value="Leu-rich_rpt_typical-subtyp"/>
</dbReference>
<keyword evidence="8 11" id="KW-1133">Transmembrane helix</keyword>
<keyword evidence="7" id="KW-0677">Repeat</keyword>
<dbReference type="GO" id="GO:0051707">
    <property type="term" value="P:response to other organism"/>
    <property type="evidence" value="ECO:0007669"/>
    <property type="project" value="UniProtKB-ARBA"/>
</dbReference>
<dbReference type="EMBL" id="CACSLK010020742">
    <property type="protein sequence ID" value="CAA0820495.1"/>
    <property type="molecule type" value="Genomic_DNA"/>
</dbReference>
<dbReference type="SUPFAM" id="SSF52058">
    <property type="entry name" value="L domain-like"/>
    <property type="match status" value="2"/>
</dbReference>
<evidence type="ECO:0000256" key="5">
    <source>
        <dbReference type="ARBA" id="ARBA00022692"/>
    </source>
</evidence>
<keyword evidence="4" id="KW-0433">Leucine-rich repeat</keyword>
<evidence type="ECO:0000256" key="7">
    <source>
        <dbReference type="ARBA" id="ARBA00022737"/>
    </source>
</evidence>
<keyword evidence="9 11" id="KW-0472">Membrane</keyword>
<proteinExistence type="inferred from homology"/>
<evidence type="ECO:0000313" key="14">
    <source>
        <dbReference type="EMBL" id="CAA0820495.1"/>
    </source>
</evidence>
<dbReference type="PROSITE" id="PS51450">
    <property type="entry name" value="LRR"/>
    <property type="match status" value="2"/>
</dbReference>
<dbReference type="PANTHER" id="PTHR48063">
    <property type="entry name" value="LRR RECEPTOR-LIKE KINASE"/>
    <property type="match status" value="1"/>
</dbReference>
<keyword evidence="10" id="KW-0325">Glycoprotein</keyword>
<dbReference type="Pfam" id="PF00560">
    <property type="entry name" value="LRR_1"/>
    <property type="match status" value="12"/>
</dbReference>
<dbReference type="Gene3D" id="3.80.10.10">
    <property type="entry name" value="Ribonuclease Inhibitor"/>
    <property type="match status" value="4"/>
</dbReference>
<comment type="caution">
    <text evidence="14">The sequence shown here is derived from an EMBL/GenBank/DDBJ whole genome shotgun (WGS) entry which is preliminary data.</text>
</comment>
<keyword evidence="5 11" id="KW-0812">Transmembrane</keyword>
<evidence type="ECO:0000313" key="15">
    <source>
        <dbReference type="Proteomes" id="UP001153555"/>
    </source>
</evidence>
<sequence length="918" mass="103306">MVFSSMLFPVILFFFFFLIMFEPAVFGLSTNNNFTSIDCIPRERKALLKLKASLLDGSNRLYSWNNTRYKCCAWQGVKCDKATGHVIGLDLRNRVLDDYGSTSPSSDSMLQSETLDFSLLEMKHLKYLDLSWNYLMGSSIPSFLGSLNQLQYLNLSNAGFGGVIPHQLGNLSSLRALDLGVMWDSLRVDNLMWAANLSLLESLDMSHVNLNTTKDHLATVLNTLHSLEMLSLSNSGLDNTYLTHTSCLNSTLPTNIQHLDLSRNLFEGGIPCFLRNMTSLLFLDLSYNRYTSLDPHFLLSTNLQYLNLQVNSLNYTTDWISDLLWDKCHLKSLKLGYNHFHGDISILFKILSRCCSHNLENLELWYNDFYGQLPEELGEMKQLKDLVLSSNKLSGPIPTILGQLSDLERISIHDNAFEATLTETHFEKLFKLKDFMVDSYKFKLRVGDDWTPPFQLEYLYMQSIDIGGQFPQWLQTQKSLHYMYISNCSIRGTLPRWLNSITNLTNLVLSNNHIDGSIPNLPFRIRVLDLSNNGITGSIPDSLCQKRDLFYLFLSKNLLSGHLPECWANFPVLMVVELSSNKLSGPIPNSICGASWLAWLQLSNNSFIGQLPPNLKNCTQLIGLDIGDNKLSGKVPEWIGNNLLNLAILRLRNNKFYGDIPSSFCQMSKLQIMDLANNRLTGNISRCFGNFSGMVHDKTTLGIENFYGINSFSEVLKGVVLEYSQNTRLLINFDLSSNQLVGEIPLELTNLTGLMGLNLSHNHLRGKIPLKIGDMVSLESLDLSNNYLFGTIPESLSKLTFLSHLNLSNNNLSGRIPTGPQLQTLNGSSDYEGNPGLCGAPLAQQCKDVNRTPPKGKNGGEHGDDGNVVDKLYLYEFVVGGFATGLWGYFGVLIFKKSWRQTLFGWMDALLEKMMGRS</sequence>
<keyword evidence="3" id="KW-1003">Cell membrane</keyword>
<accession>A0A9N7N4V6</accession>
<protein>
    <submittedName>
        <fullName evidence="14">Disease resistance family protein / LRR family protein</fullName>
    </submittedName>
</protein>
<dbReference type="SMART" id="SM00369">
    <property type="entry name" value="LRR_TYP"/>
    <property type="match status" value="6"/>
</dbReference>
<evidence type="ECO:0000256" key="1">
    <source>
        <dbReference type="ARBA" id="ARBA00004251"/>
    </source>
</evidence>
<dbReference type="GO" id="GO:0005886">
    <property type="term" value="C:plasma membrane"/>
    <property type="evidence" value="ECO:0007669"/>
    <property type="project" value="UniProtKB-SubCell"/>
</dbReference>
<gene>
    <name evidence="14" type="ORF">SHERM_18497</name>
</gene>
<dbReference type="InterPro" id="IPR046956">
    <property type="entry name" value="RLP23-like"/>
</dbReference>
<feature type="chain" id="PRO_5040488523" evidence="12">
    <location>
        <begin position="28"/>
        <end position="918"/>
    </location>
</feature>
<evidence type="ECO:0000256" key="6">
    <source>
        <dbReference type="ARBA" id="ARBA00022729"/>
    </source>
</evidence>
<feature type="domain" description="Leucine-rich repeat-containing N-terminal plant-type" evidence="13">
    <location>
        <begin position="42"/>
        <end position="80"/>
    </location>
</feature>
<evidence type="ECO:0000256" key="8">
    <source>
        <dbReference type="ARBA" id="ARBA00022989"/>
    </source>
</evidence>
<evidence type="ECO:0000256" key="11">
    <source>
        <dbReference type="SAM" id="Phobius"/>
    </source>
</evidence>
<evidence type="ECO:0000256" key="10">
    <source>
        <dbReference type="ARBA" id="ARBA00023180"/>
    </source>
</evidence>
<evidence type="ECO:0000256" key="12">
    <source>
        <dbReference type="SAM" id="SignalP"/>
    </source>
</evidence>
<evidence type="ECO:0000256" key="4">
    <source>
        <dbReference type="ARBA" id="ARBA00022614"/>
    </source>
</evidence>
<evidence type="ECO:0000259" key="13">
    <source>
        <dbReference type="Pfam" id="PF08263"/>
    </source>
</evidence>
<dbReference type="FunFam" id="3.80.10.10:FF:000095">
    <property type="entry name" value="LRR receptor-like serine/threonine-protein kinase GSO1"/>
    <property type="match status" value="1"/>
</dbReference>
<comment type="similarity">
    <text evidence="2">Belongs to the RLP family.</text>
</comment>
<keyword evidence="6 12" id="KW-0732">Signal</keyword>
<evidence type="ECO:0000256" key="9">
    <source>
        <dbReference type="ARBA" id="ARBA00023136"/>
    </source>
</evidence>
<evidence type="ECO:0000256" key="3">
    <source>
        <dbReference type="ARBA" id="ARBA00022475"/>
    </source>
</evidence>
<organism evidence="14 15">
    <name type="scientific">Striga hermonthica</name>
    <name type="common">Purple witchweed</name>
    <name type="synonym">Buchnera hermonthica</name>
    <dbReference type="NCBI Taxonomy" id="68872"/>
    <lineage>
        <taxon>Eukaryota</taxon>
        <taxon>Viridiplantae</taxon>
        <taxon>Streptophyta</taxon>
        <taxon>Embryophyta</taxon>
        <taxon>Tracheophyta</taxon>
        <taxon>Spermatophyta</taxon>
        <taxon>Magnoliopsida</taxon>
        <taxon>eudicotyledons</taxon>
        <taxon>Gunneridae</taxon>
        <taxon>Pentapetalae</taxon>
        <taxon>asterids</taxon>
        <taxon>lamiids</taxon>
        <taxon>Lamiales</taxon>
        <taxon>Orobanchaceae</taxon>
        <taxon>Buchnereae</taxon>
        <taxon>Striga</taxon>
    </lineage>
</organism>
<dbReference type="PANTHER" id="PTHR48063:SF112">
    <property type="entry name" value="RECEPTOR LIKE PROTEIN 30-LIKE"/>
    <property type="match status" value="1"/>
</dbReference>
<dbReference type="InterPro" id="IPR032675">
    <property type="entry name" value="LRR_dom_sf"/>
</dbReference>
<comment type="subcellular location">
    <subcellularLocation>
        <location evidence="1">Cell membrane</location>
        <topology evidence="1">Single-pass type I membrane protein</topology>
    </subcellularLocation>
</comment>
<dbReference type="AlphaFoldDB" id="A0A9N7N4V6"/>
<dbReference type="OrthoDB" id="1060944at2759"/>
<feature type="signal peptide" evidence="12">
    <location>
        <begin position="1"/>
        <end position="27"/>
    </location>
</feature>
<dbReference type="FunFam" id="3.80.10.10:FF:000111">
    <property type="entry name" value="LRR receptor-like serine/threonine-protein kinase ERECTA"/>
    <property type="match status" value="1"/>
</dbReference>
<reference evidence="14" key="1">
    <citation type="submission" date="2019-12" db="EMBL/GenBank/DDBJ databases">
        <authorList>
            <person name="Scholes J."/>
        </authorList>
    </citation>
    <scope>NUCLEOTIDE SEQUENCE</scope>
</reference>
<feature type="transmembrane region" description="Helical" evidence="11">
    <location>
        <begin position="872"/>
        <end position="895"/>
    </location>
</feature>
<dbReference type="Pfam" id="PF08263">
    <property type="entry name" value="LRRNT_2"/>
    <property type="match status" value="1"/>
</dbReference>
<dbReference type="InterPro" id="IPR013210">
    <property type="entry name" value="LRR_N_plant-typ"/>
</dbReference>
<dbReference type="GO" id="GO:0006952">
    <property type="term" value="P:defense response"/>
    <property type="evidence" value="ECO:0007669"/>
    <property type="project" value="UniProtKB-ARBA"/>
</dbReference>
<dbReference type="SUPFAM" id="SSF52047">
    <property type="entry name" value="RNI-like"/>
    <property type="match status" value="1"/>
</dbReference>
<dbReference type="Proteomes" id="UP001153555">
    <property type="component" value="Unassembled WGS sequence"/>
</dbReference>